<accession>A0ABV9ZKC5</accession>
<comment type="caution">
    <text evidence="3">The sequence shown here is derived from an EMBL/GenBank/DDBJ whole genome shotgun (WGS) entry which is preliminary data.</text>
</comment>
<feature type="domain" description="BioF2-like acetyltransferase" evidence="2">
    <location>
        <begin position="209"/>
        <end position="348"/>
    </location>
</feature>
<protein>
    <submittedName>
        <fullName evidence="3">GNAT family N-acetyltransferase</fullName>
    </submittedName>
</protein>
<dbReference type="InterPro" id="IPR038740">
    <property type="entry name" value="BioF2-like_GNAT_dom"/>
</dbReference>
<dbReference type="RefSeq" id="WP_378024059.1">
    <property type="nucleotide sequence ID" value="NZ_JBHSKG010000019.1"/>
</dbReference>
<name>A0ABV9ZKC5_9PSEU</name>
<evidence type="ECO:0000256" key="1">
    <source>
        <dbReference type="SAM" id="MobiDB-lite"/>
    </source>
</evidence>
<organism evidence="3 4">
    <name type="scientific">Actinomycetospora rhizophila</name>
    <dbReference type="NCBI Taxonomy" id="1416876"/>
    <lineage>
        <taxon>Bacteria</taxon>
        <taxon>Bacillati</taxon>
        <taxon>Actinomycetota</taxon>
        <taxon>Actinomycetes</taxon>
        <taxon>Pseudonocardiales</taxon>
        <taxon>Pseudonocardiaceae</taxon>
        <taxon>Actinomycetospora</taxon>
    </lineage>
</organism>
<proteinExistence type="predicted"/>
<dbReference type="Pfam" id="PF13480">
    <property type="entry name" value="Acetyltransf_6"/>
    <property type="match status" value="1"/>
</dbReference>
<dbReference type="Proteomes" id="UP001596175">
    <property type="component" value="Unassembled WGS sequence"/>
</dbReference>
<feature type="region of interest" description="Disordered" evidence="1">
    <location>
        <begin position="1"/>
        <end position="20"/>
    </location>
</feature>
<evidence type="ECO:0000313" key="3">
    <source>
        <dbReference type="EMBL" id="MFC5141923.1"/>
    </source>
</evidence>
<evidence type="ECO:0000313" key="4">
    <source>
        <dbReference type="Proteomes" id="UP001596175"/>
    </source>
</evidence>
<dbReference type="EMBL" id="JBHSKG010000019">
    <property type="protein sequence ID" value="MFC5141923.1"/>
    <property type="molecule type" value="Genomic_DNA"/>
</dbReference>
<dbReference type="SUPFAM" id="SSF55729">
    <property type="entry name" value="Acyl-CoA N-acyltransferases (Nat)"/>
    <property type="match status" value="1"/>
</dbReference>
<reference evidence="4" key="1">
    <citation type="journal article" date="2019" name="Int. J. Syst. Evol. Microbiol.">
        <title>The Global Catalogue of Microorganisms (GCM) 10K type strain sequencing project: providing services to taxonomists for standard genome sequencing and annotation.</title>
        <authorList>
            <consortium name="The Broad Institute Genomics Platform"/>
            <consortium name="The Broad Institute Genome Sequencing Center for Infectious Disease"/>
            <person name="Wu L."/>
            <person name="Ma J."/>
        </authorList>
    </citation>
    <scope>NUCLEOTIDE SEQUENCE [LARGE SCALE GENOMIC DNA]</scope>
    <source>
        <strain evidence="4">XZYJ18</strain>
    </source>
</reference>
<evidence type="ECO:0000259" key="2">
    <source>
        <dbReference type="Pfam" id="PF13480"/>
    </source>
</evidence>
<gene>
    <name evidence="3" type="ORF">ACFPK1_27065</name>
</gene>
<dbReference type="InterPro" id="IPR016181">
    <property type="entry name" value="Acyl_CoA_acyltransferase"/>
</dbReference>
<sequence>MNRVRLAERPVAGHPRQRVDPTVAVTALPSAAHDPGFLARWRDLEHRALEPNPFLAPQMVLPAARHLGPPPSLRLLTAEQDGRTVFLLPVADATPHALVPVPGGVPWRRAGVLGLVGLRTWLHPYCFLGTPLVDPDVDLDRLWAAVLDAVPALRPAPWLDLPGIPADGAVGRSLRRAVAARPARCTSLGERSFVRRRPSPTYLAEWMSSKGRSELKRKRRVLQRGLGADVVAVERGRADPGGAVDRFLALEAQGWKGRAGTAMAARPGHGRFLQEMATGFAAEGRLLAFTLEAGPQVLARSLALTAGPGLFGFKRAFDEEFARSSPGTLLDADLLDWFHGQEDLQWIDTCSHPERVDTDIYGDRMELATTVVGLGRTGRHVPALFAAVDAAREGLRRHRPAVVRRIERVRARRARSAQ</sequence>
<keyword evidence="4" id="KW-1185">Reference proteome</keyword>